<reference evidence="1" key="1">
    <citation type="submission" date="2023-04" db="EMBL/GenBank/DDBJ databases">
        <title>Candida boidinii NBRC 1967.</title>
        <authorList>
            <person name="Ichikawa N."/>
            <person name="Sato H."/>
            <person name="Tonouchi N."/>
        </authorList>
    </citation>
    <scope>NUCLEOTIDE SEQUENCE</scope>
    <source>
        <strain evidence="1">NBRC 1967</strain>
    </source>
</reference>
<accession>A0ACB5TUW5</accession>
<name>A0ACB5TUW5_CANBO</name>
<dbReference type="Proteomes" id="UP001165101">
    <property type="component" value="Unassembled WGS sequence"/>
</dbReference>
<gene>
    <name evidence="1" type="ORF">Cboi01_000347200</name>
</gene>
<keyword evidence="2" id="KW-1185">Reference proteome</keyword>
<evidence type="ECO:0000313" key="2">
    <source>
        <dbReference type="Proteomes" id="UP001165101"/>
    </source>
</evidence>
<protein>
    <submittedName>
        <fullName evidence="1">Unnamed protein product</fullName>
    </submittedName>
</protein>
<organism evidence="1 2">
    <name type="scientific">Candida boidinii</name>
    <name type="common">Yeast</name>
    <dbReference type="NCBI Taxonomy" id="5477"/>
    <lineage>
        <taxon>Eukaryota</taxon>
        <taxon>Fungi</taxon>
        <taxon>Dikarya</taxon>
        <taxon>Ascomycota</taxon>
        <taxon>Saccharomycotina</taxon>
        <taxon>Pichiomycetes</taxon>
        <taxon>Pichiales</taxon>
        <taxon>Pichiaceae</taxon>
        <taxon>Ogataea</taxon>
        <taxon>Ogataea/Candida clade</taxon>
    </lineage>
</organism>
<evidence type="ECO:0000313" key="1">
    <source>
        <dbReference type="EMBL" id="GME94308.1"/>
    </source>
</evidence>
<dbReference type="EMBL" id="BSXV01001911">
    <property type="protein sequence ID" value="GME94308.1"/>
    <property type="molecule type" value="Genomic_DNA"/>
</dbReference>
<comment type="caution">
    <text evidence="1">The sequence shown here is derived from an EMBL/GenBank/DDBJ whole genome shotgun (WGS) entry which is preliminary data.</text>
</comment>
<sequence>MLIDEHDPKMAPIEAPYIKLYTSGTPNGQKISILLELLHLDYKIRSINIYENEQKQDWFLNINPNGRIPSLSVVDSNGKIKYISESGAIMLYLADKYDTENKFSYKFGTDLYYEQLEWLMFQMGGIGPMMGQAHHFNIFAPKKIPYAENRYKKESGRLMDVLEKRLEINGTGFLVGDHICIADLAIYPWLKELYCVPLNIDEWPLISKWVANMDSIPEISKGMMKH</sequence>
<proteinExistence type="predicted"/>